<protein>
    <submittedName>
        <fullName evidence="2">Uncharacterized protein</fullName>
    </submittedName>
</protein>
<dbReference type="Proteomes" id="UP000035481">
    <property type="component" value="Unassembled WGS sequence"/>
</dbReference>
<accession>A0A0G9H0Q0</accession>
<proteinExistence type="predicted"/>
<evidence type="ECO:0000313" key="3">
    <source>
        <dbReference type="Proteomes" id="UP000035481"/>
    </source>
</evidence>
<dbReference type="EMBL" id="JPLA01000028">
    <property type="protein sequence ID" value="KLD63405.1"/>
    <property type="molecule type" value="Genomic_DNA"/>
</dbReference>
<dbReference type="OrthoDB" id="7066747at2"/>
<dbReference type="RefSeq" id="WP_046972026.1">
    <property type="nucleotide sequence ID" value="NZ_JPLA01000028.1"/>
</dbReference>
<evidence type="ECO:0000256" key="1">
    <source>
        <dbReference type="SAM" id="SignalP"/>
    </source>
</evidence>
<gene>
    <name evidence="2" type="ORF">Y882_11565</name>
</gene>
<dbReference type="AlphaFoldDB" id="A0A0G9H0Q0"/>
<comment type="caution">
    <text evidence="2">The sequence shown here is derived from an EMBL/GenBank/DDBJ whole genome shotgun (WGS) entry which is preliminary data.</text>
</comment>
<evidence type="ECO:0000313" key="2">
    <source>
        <dbReference type="EMBL" id="KLD63405.1"/>
    </source>
</evidence>
<organism evidence="2 3">
    <name type="scientific">Dyella japonica DSM 16301</name>
    <dbReference type="NCBI Taxonomy" id="1440762"/>
    <lineage>
        <taxon>Bacteria</taxon>
        <taxon>Pseudomonadati</taxon>
        <taxon>Pseudomonadota</taxon>
        <taxon>Gammaproteobacteria</taxon>
        <taxon>Lysobacterales</taxon>
        <taxon>Rhodanobacteraceae</taxon>
        <taxon>Dyella</taxon>
    </lineage>
</organism>
<feature type="chain" id="PRO_5002576685" evidence="1">
    <location>
        <begin position="19"/>
        <end position="175"/>
    </location>
</feature>
<dbReference type="PATRIC" id="fig|1440762.4.peg.1813"/>
<reference evidence="2 3" key="1">
    <citation type="journal article" date="2015" name="Antonie Van Leeuwenhoek">
        <title>A phylogenomic and molecular marker based taxonomic framework for the order Xanthomonadales: proposal to transfer the families Algiphilaceae and Solimonadaceae to the order Nevskiales ord. nov. and to create a new family within the order Xanthomonadales, the family Rhodanobacteraceae fam. nov., containing the genus Rhodanobacter and its closest relatives.</title>
        <authorList>
            <person name="Naushad S."/>
            <person name="Adeolu M."/>
            <person name="Wong S."/>
            <person name="Sohail M."/>
            <person name="Schellhorn H.E."/>
            <person name="Gupta R.S."/>
        </authorList>
    </citation>
    <scope>NUCLEOTIDE SEQUENCE [LARGE SCALE GENOMIC DNA]</scope>
    <source>
        <strain evidence="2 3">DSM 16301</strain>
    </source>
</reference>
<keyword evidence="1" id="KW-0732">Signal</keyword>
<name>A0A0G9H0Q0_9GAMM</name>
<feature type="signal peptide" evidence="1">
    <location>
        <begin position="1"/>
        <end position="18"/>
    </location>
</feature>
<sequence>MRKQLAALCVLLSLGVAAKDEEQRFEVSHVKVGLACVKTTPEPDQDGWVCQPTKDIYVVDQGSCVYDKREVPCTWHGLEFDYKGAKPGAKLVCNVTSSQQTILGNPKGAAKSGAKQLTYELRLDKSEGHHFEAQYTVFELHEVSSADVAEHTQCALDGHVALSYDQVFHFPVESH</sequence>